<evidence type="ECO:0000313" key="2">
    <source>
        <dbReference type="Proteomes" id="UP000605013"/>
    </source>
</evidence>
<dbReference type="Gene3D" id="2.60.200.60">
    <property type="match status" value="1"/>
</dbReference>
<dbReference type="EMBL" id="JAEMEF010000015">
    <property type="protein sequence ID" value="MBL7560896.1"/>
    <property type="molecule type" value="Genomic_DNA"/>
</dbReference>
<accession>A0ABS1WP47</accession>
<sequence length="48" mass="4874">MCSGTTPHVGGPILNGSPNVIINGKLAARMGDMSACSGLTEHFMPSNT</sequence>
<dbReference type="InterPro" id="IPR008727">
    <property type="entry name" value="PAAR_motif"/>
</dbReference>
<dbReference type="RefSeq" id="WP_203001403.1">
    <property type="nucleotide sequence ID" value="NZ_JAEMEF010000015.1"/>
</dbReference>
<keyword evidence="2" id="KW-1185">Reference proteome</keyword>
<gene>
    <name evidence="1" type="ORF">JAO71_13900</name>
</gene>
<evidence type="ECO:0000313" key="1">
    <source>
        <dbReference type="EMBL" id="MBL7560896.1"/>
    </source>
</evidence>
<organism evidence="1 2">
    <name type="scientific">Olleya sediminilitoris</name>
    <dbReference type="NCBI Taxonomy" id="2795739"/>
    <lineage>
        <taxon>Bacteria</taxon>
        <taxon>Pseudomonadati</taxon>
        <taxon>Bacteroidota</taxon>
        <taxon>Flavobacteriia</taxon>
        <taxon>Flavobacteriales</taxon>
        <taxon>Flavobacteriaceae</taxon>
    </lineage>
</organism>
<dbReference type="Proteomes" id="UP000605013">
    <property type="component" value="Unassembled WGS sequence"/>
</dbReference>
<reference evidence="1 2" key="1">
    <citation type="submission" date="2020-12" db="EMBL/GenBank/DDBJ databases">
        <title>Olleya sediminilitoris sp. nov., isolated from a tidal flat.</title>
        <authorList>
            <person name="Park S."/>
            <person name="Yoon J.-H."/>
        </authorList>
    </citation>
    <scope>NUCLEOTIDE SEQUENCE [LARGE SCALE GENOMIC DNA]</scope>
    <source>
        <strain evidence="1 2">YSTF-M6</strain>
    </source>
</reference>
<protein>
    <submittedName>
        <fullName evidence="1">PAAR domain-containing protein</fullName>
    </submittedName>
</protein>
<name>A0ABS1WP47_9FLAO</name>
<dbReference type="Pfam" id="PF05488">
    <property type="entry name" value="PAAR_motif"/>
    <property type="match status" value="1"/>
</dbReference>
<comment type="caution">
    <text evidence="1">The sequence shown here is derived from an EMBL/GenBank/DDBJ whole genome shotgun (WGS) entry which is preliminary data.</text>
</comment>
<proteinExistence type="predicted"/>